<keyword evidence="4" id="KW-1185">Reference proteome</keyword>
<protein>
    <submittedName>
        <fullName evidence="3">Uncharacterized protein</fullName>
    </submittedName>
</protein>
<feature type="transmembrane region" description="Helical" evidence="2">
    <location>
        <begin position="38"/>
        <end position="57"/>
    </location>
</feature>
<evidence type="ECO:0000313" key="3">
    <source>
        <dbReference type="EMBL" id="SJZ64708.1"/>
    </source>
</evidence>
<evidence type="ECO:0000313" key="4">
    <source>
        <dbReference type="Proteomes" id="UP000190625"/>
    </source>
</evidence>
<dbReference type="AlphaFoldDB" id="A0A1T4MD47"/>
<keyword evidence="2" id="KW-0812">Transmembrane</keyword>
<dbReference type="OrthoDB" id="9960095at2"/>
<dbReference type="RefSeq" id="WP_078809914.1">
    <property type="nucleotide sequence ID" value="NZ_FUWM01000010.1"/>
</dbReference>
<feature type="compositionally biased region" description="Acidic residues" evidence="1">
    <location>
        <begin position="117"/>
        <end position="136"/>
    </location>
</feature>
<name>A0A1T4MD47_9FIRM</name>
<accession>A0A1T4MD47</accession>
<keyword evidence="2" id="KW-0472">Membrane</keyword>
<feature type="region of interest" description="Disordered" evidence="1">
    <location>
        <begin position="66"/>
        <end position="139"/>
    </location>
</feature>
<feature type="compositionally biased region" description="Low complexity" evidence="1">
    <location>
        <begin position="82"/>
        <end position="100"/>
    </location>
</feature>
<sequence>MNGLIKALSIIFSVIAFLLVAIITVTNQLNIIVIIKRSLLAAVFFGILGGLIGYILINLTKIDNSKSQQNNSEQREEIKAVSQQQAAQQYANQNQDQDSQGTDEESDFQPLNLEKIDYEEEEKDNEVEEIDQLADQDPEKLAEMVKSLKGN</sequence>
<gene>
    <name evidence="3" type="ORF">SAMN02745118_01440</name>
</gene>
<evidence type="ECO:0000256" key="1">
    <source>
        <dbReference type="SAM" id="MobiDB-lite"/>
    </source>
</evidence>
<proteinExistence type="predicted"/>
<reference evidence="4" key="1">
    <citation type="submission" date="2017-02" db="EMBL/GenBank/DDBJ databases">
        <authorList>
            <person name="Varghese N."/>
            <person name="Submissions S."/>
        </authorList>
    </citation>
    <scope>NUCLEOTIDE SEQUENCE [LARGE SCALE GENOMIC DNA]</scope>
    <source>
        <strain evidence="4">ATCC BAA-73</strain>
    </source>
</reference>
<feature type="transmembrane region" description="Helical" evidence="2">
    <location>
        <begin position="7"/>
        <end position="26"/>
    </location>
</feature>
<evidence type="ECO:0000256" key="2">
    <source>
        <dbReference type="SAM" id="Phobius"/>
    </source>
</evidence>
<dbReference type="STRING" id="142842.SAMN02745118_01440"/>
<keyword evidence="2" id="KW-1133">Transmembrane helix</keyword>
<dbReference type="EMBL" id="FUWM01000010">
    <property type="protein sequence ID" value="SJZ64708.1"/>
    <property type="molecule type" value="Genomic_DNA"/>
</dbReference>
<organism evidence="3 4">
    <name type="scientific">Selenihalanaerobacter shriftii</name>
    <dbReference type="NCBI Taxonomy" id="142842"/>
    <lineage>
        <taxon>Bacteria</taxon>
        <taxon>Bacillati</taxon>
        <taxon>Bacillota</taxon>
        <taxon>Clostridia</taxon>
        <taxon>Halanaerobiales</taxon>
        <taxon>Halobacteroidaceae</taxon>
        <taxon>Selenihalanaerobacter</taxon>
    </lineage>
</organism>
<dbReference type="Proteomes" id="UP000190625">
    <property type="component" value="Unassembled WGS sequence"/>
</dbReference>